<evidence type="ECO:0008006" key="4">
    <source>
        <dbReference type="Google" id="ProtNLM"/>
    </source>
</evidence>
<dbReference type="Proteomes" id="UP000799437">
    <property type="component" value="Unassembled WGS sequence"/>
</dbReference>
<feature type="signal peptide" evidence="1">
    <location>
        <begin position="1"/>
        <end position="32"/>
    </location>
</feature>
<dbReference type="AlphaFoldDB" id="A0A6A6VTR6"/>
<evidence type="ECO:0000313" key="2">
    <source>
        <dbReference type="EMBL" id="KAF2753186.1"/>
    </source>
</evidence>
<dbReference type="GeneID" id="54480968"/>
<reference evidence="2" key="1">
    <citation type="journal article" date="2020" name="Stud. Mycol.">
        <title>101 Dothideomycetes genomes: a test case for predicting lifestyles and emergence of pathogens.</title>
        <authorList>
            <person name="Haridas S."/>
            <person name="Albert R."/>
            <person name="Binder M."/>
            <person name="Bloem J."/>
            <person name="Labutti K."/>
            <person name="Salamov A."/>
            <person name="Andreopoulos B."/>
            <person name="Baker S."/>
            <person name="Barry K."/>
            <person name="Bills G."/>
            <person name="Bluhm B."/>
            <person name="Cannon C."/>
            <person name="Castanera R."/>
            <person name="Culley D."/>
            <person name="Daum C."/>
            <person name="Ezra D."/>
            <person name="Gonzalez J."/>
            <person name="Henrissat B."/>
            <person name="Kuo A."/>
            <person name="Liang C."/>
            <person name="Lipzen A."/>
            <person name="Lutzoni F."/>
            <person name="Magnuson J."/>
            <person name="Mondo S."/>
            <person name="Nolan M."/>
            <person name="Ohm R."/>
            <person name="Pangilinan J."/>
            <person name="Park H.-J."/>
            <person name="Ramirez L."/>
            <person name="Alfaro M."/>
            <person name="Sun H."/>
            <person name="Tritt A."/>
            <person name="Yoshinaga Y."/>
            <person name="Zwiers L.-H."/>
            <person name="Turgeon B."/>
            <person name="Goodwin S."/>
            <person name="Spatafora J."/>
            <person name="Crous P."/>
            <person name="Grigoriev I."/>
        </authorList>
    </citation>
    <scope>NUCLEOTIDE SEQUENCE</scope>
    <source>
        <strain evidence="2">CBS 121739</strain>
    </source>
</reference>
<feature type="chain" id="PRO_5025446288" description="Secreted protein" evidence="1">
    <location>
        <begin position="33"/>
        <end position="72"/>
    </location>
</feature>
<name>A0A6A6VTR6_9PEZI</name>
<evidence type="ECO:0000256" key="1">
    <source>
        <dbReference type="SAM" id="SignalP"/>
    </source>
</evidence>
<sequence>MMMSYGSFARIAPVCLHMILWIFHIMADRVLSESPAQRAPRRSIITLCDINDNYCASPSLLLPWHAPGNCLS</sequence>
<keyword evidence="1" id="KW-0732">Signal</keyword>
<protein>
    <recommendedName>
        <fullName evidence="4">Secreted protein</fullName>
    </recommendedName>
</protein>
<dbReference type="EMBL" id="ML996585">
    <property type="protein sequence ID" value="KAF2753186.1"/>
    <property type="molecule type" value="Genomic_DNA"/>
</dbReference>
<gene>
    <name evidence="2" type="ORF">EJ05DRAFT_222427</name>
</gene>
<evidence type="ECO:0000313" key="3">
    <source>
        <dbReference type="Proteomes" id="UP000799437"/>
    </source>
</evidence>
<accession>A0A6A6VTR6</accession>
<organism evidence="2 3">
    <name type="scientific">Pseudovirgaria hyperparasitica</name>
    <dbReference type="NCBI Taxonomy" id="470096"/>
    <lineage>
        <taxon>Eukaryota</taxon>
        <taxon>Fungi</taxon>
        <taxon>Dikarya</taxon>
        <taxon>Ascomycota</taxon>
        <taxon>Pezizomycotina</taxon>
        <taxon>Dothideomycetes</taxon>
        <taxon>Dothideomycetes incertae sedis</taxon>
        <taxon>Acrospermales</taxon>
        <taxon>Acrospermaceae</taxon>
        <taxon>Pseudovirgaria</taxon>
    </lineage>
</organism>
<proteinExistence type="predicted"/>
<dbReference type="RefSeq" id="XP_033595637.1">
    <property type="nucleotide sequence ID" value="XM_033739914.1"/>
</dbReference>
<keyword evidence="3" id="KW-1185">Reference proteome</keyword>